<dbReference type="InterPro" id="IPR041569">
    <property type="entry name" value="AAA_lid_3"/>
</dbReference>
<dbReference type="FunFam" id="3.40.50.300:FF:001025">
    <property type="entry name" value="ATPase family, AAA domain-containing 2B"/>
    <property type="match status" value="1"/>
</dbReference>
<keyword evidence="12" id="KW-1133">Transmembrane helix</keyword>
<dbReference type="EMBL" id="CP003732">
    <property type="protein sequence ID" value="AFV11377.1"/>
    <property type="molecule type" value="Genomic_DNA"/>
</dbReference>
<comment type="cofactor">
    <cofactor evidence="1">
        <name>Zn(2+)</name>
        <dbReference type="ChEBI" id="CHEBI:29105"/>
    </cofactor>
</comment>
<dbReference type="Pfam" id="PF01434">
    <property type="entry name" value="Peptidase_M41"/>
    <property type="match status" value="1"/>
</dbReference>
<dbReference type="Gene3D" id="1.20.58.760">
    <property type="entry name" value="Peptidase M41"/>
    <property type="match status" value="1"/>
</dbReference>
<dbReference type="SUPFAM" id="SSF52540">
    <property type="entry name" value="P-loop containing nucleoside triphosphate hydrolases"/>
    <property type="match status" value="1"/>
</dbReference>
<dbReference type="Pfam" id="PF17862">
    <property type="entry name" value="AAA_lid_3"/>
    <property type="match status" value="1"/>
</dbReference>
<dbReference type="GO" id="GO:0005886">
    <property type="term" value="C:plasma membrane"/>
    <property type="evidence" value="ECO:0007669"/>
    <property type="project" value="TreeGrafter"/>
</dbReference>
<evidence type="ECO:0000256" key="12">
    <source>
        <dbReference type="SAM" id="Phobius"/>
    </source>
</evidence>
<evidence type="ECO:0000256" key="4">
    <source>
        <dbReference type="ARBA" id="ARBA00022723"/>
    </source>
</evidence>
<dbReference type="GO" id="GO:0051301">
    <property type="term" value="P:cell division"/>
    <property type="evidence" value="ECO:0007669"/>
    <property type="project" value="UniProtKB-KW"/>
</dbReference>
<keyword evidence="8 11" id="KW-0067">ATP-binding</keyword>
<evidence type="ECO:0000256" key="7">
    <source>
        <dbReference type="ARBA" id="ARBA00022833"/>
    </source>
</evidence>
<dbReference type="FunFam" id="1.10.8.60:FF:000001">
    <property type="entry name" value="ATP-dependent zinc metalloprotease FtsH"/>
    <property type="match status" value="1"/>
</dbReference>
<dbReference type="GO" id="GO:0046872">
    <property type="term" value="F:metal ion binding"/>
    <property type="evidence" value="ECO:0007669"/>
    <property type="project" value="UniProtKB-KW"/>
</dbReference>
<feature type="domain" description="AAA+ ATPase" evidence="13">
    <location>
        <begin position="96"/>
        <end position="241"/>
    </location>
</feature>
<keyword evidence="12" id="KW-0472">Membrane</keyword>
<protein>
    <submittedName>
        <fullName evidence="14">Cell division protease FtsH</fullName>
        <ecNumber evidence="14">3.4.24.-</ecNumber>
    </submittedName>
</protein>
<dbReference type="Gene3D" id="1.10.8.60">
    <property type="match status" value="1"/>
</dbReference>
<reference evidence="14 15" key="1">
    <citation type="journal article" date="2012" name="BMC Genomics">
        <title>Genome-guided analysis of physiological and morphological traits of the fermentative acetate oxidizer Thermacetogenium phaeum.</title>
        <authorList>
            <person name="Oehler D."/>
            <person name="Poehlein A."/>
            <person name="Leimbach A."/>
            <person name="Muller N."/>
            <person name="Daniel R."/>
            <person name="Gottschalk G."/>
            <person name="Schink B."/>
        </authorList>
    </citation>
    <scope>NUCLEOTIDE SEQUENCE [LARGE SCALE GENOMIC DNA]</scope>
    <source>
        <strain evidence="15">ATCC BAA-254 / DSM 26808 / PB</strain>
    </source>
</reference>
<dbReference type="InterPro" id="IPR003959">
    <property type="entry name" value="ATPase_AAA_core"/>
</dbReference>
<keyword evidence="9" id="KW-0482">Metalloprotease</keyword>
<proteinExistence type="inferred from homology"/>
<keyword evidence="15" id="KW-1185">Reference proteome</keyword>
<gene>
    <name evidence="14" type="primary">ftsH1</name>
    <name evidence="14" type="ordered locus">Tph_c11550</name>
</gene>
<comment type="similarity">
    <text evidence="2">In the C-terminal section; belongs to the peptidase M41 family.</text>
</comment>
<dbReference type="EC" id="3.4.24.-" evidence="14"/>
<dbReference type="AlphaFoldDB" id="K4LH39"/>
<evidence type="ECO:0000256" key="11">
    <source>
        <dbReference type="RuleBase" id="RU003651"/>
    </source>
</evidence>
<dbReference type="Pfam" id="PF00004">
    <property type="entry name" value="AAA"/>
    <property type="match status" value="1"/>
</dbReference>
<keyword evidence="7" id="KW-0862">Zinc</keyword>
<evidence type="ECO:0000256" key="1">
    <source>
        <dbReference type="ARBA" id="ARBA00001947"/>
    </source>
</evidence>
<keyword evidence="4" id="KW-0479">Metal-binding</keyword>
<evidence type="ECO:0000313" key="15">
    <source>
        <dbReference type="Proteomes" id="UP000000467"/>
    </source>
</evidence>
<dbReference type="OrthoDB" id="9809379at2"/>
<dbReference type="InterPro" id="IPR003960">
    <property type="entry name" value="ATPase_AAA_CS"/>
</dbReference>
<dbReference type="GO" id="GO:0030163">
    <property type="term" value="P:protein catabolic process"/>
    <property type="evidence" value="ECO:0007669"/>
    <property type="project" value="TreeGrafter"/>
</dbReference>
<evidence type="ECO:0000259" key="13">
    <source>
        <dbReference type="SMART" id="SM00382"/>
    </source>
</evidence>
<dbReference type="PANTHER" id="PTHR23076">
    <property type="entry name" value="METALLOPROTEASE M41 FTSH"/>
    <property type="match status" value="1"/>
</dbReference>
<evidence type="ECO:0000256" key="8">
    <source>
        <dbReference type="ARBA" id="ARBA00022840"/>
    </source>
</evidence>
<keyword evidence="6 14" id="KW-0378">Hydrolase</keyword>
<keyword evidence="3 14" id="KW-0645">Protease</keyword>
<dbReference type="HOGENOM" id="CLU_000688_16_2_9"/>
<evidence type="ECO:0000256" key="9">
    <source>
        <dbReference type="ARBA" id="ARBA00023049"/>
    </source>
</evidence>
<evidence type="ECO:0000256" key="3">
    <source>
        <dbReference type="ARBA" id="ARBA00022670"/>
    </source>
</evidence>
<dbReference type="GO" id="GO:0004176">
    <property type="term" value="F:ATP-dependent peptidase activity"/>
    <property type="evidence" value="ECO:0007669"/>
    <property type="project" value="InterPro"/>
</dbReference>
<dbReference type="STRING" id="1089553.Tph_c11550"/>
<dbReference type="eggNOG" id="COG0465">
    <property type="taxonomic scope" value="Bacteria"/>
</dbReference>
<dbReference type="PANTHER" id="PTHR23076:SF97">
    <property type="entry name" value="ATP-DEPENDENT ZINC METALLOPROTEASE YME1L1"/>
    <property type="match status" value="1"/>
</dbReference>
<keyword evidence="10" id="KW-0175">Coiled coil</keyword>
<dbReference type="SMART" id="SM00382">
    <property type="entry name" value="AAA"/>
    <property type="match status" value="1"/>
</dbReference>
<evidence type="ECO:0000256" key="2">
    <source>
        <dbReference type="ARBA" id="ARBA00010044"/>
    </source>
</evidence>
<dbReference type="InterPro" id="IPR003593">
    <property type="entry name" value="AAA+_ATPase"/>
</dbReference>
<name>K4LH39_THEPS</name>
<dbReference type="Proteomes" id="UP000000467">
    <property type="component" value="Chromosome"/>
</dbReference>
<dbReference type="GO" id="GO:0005524">
    <property type="term" value="F:ATP binding"/>
    <property type="evidence" value="ECO:0007669"/>
    <property type="project" value="UniProtKB-KW"/>
</dbReference>
<dbReference type="Gene3D" id="3.40.50.300">
    <property type="entry name" value="P-loop containing nucleotide triphosphate hydrolases"/>
    <property type="match status" value="1"/>
</dbReference>
<keyword evidence="5 11" id="KW-0547">Nucleotide-binding</keyword>
<accession>K4LH39</accession>
<dbReference type="GO" id="GO:0006508">
    <property type="term" value="P:proteolysis"/>
    <property type="evidence" value="ECO:0007669"/>
    <property type="project" value="UniProtKB-KW"/>
</dbReference>
<dbReference type="GO" id="GO:0016887">
    <property type="term" value="F:ATP hydrolysis activity"/>
    <property type="evidence" value="ECO:0007669"/>
    <property type="project" value="InterPro"/>
</dbReference>
<organism evidence="14 15">
    <name type="scientific">Thermacetogenium phaeum (strain ATCC BAA-254 / DSM 26808 / PB)</name>
    <dbReference type="NCBI Taxonomy" id="1089553"/>
    <lineage>
        <taxon>Bacteria</taxon>
        <taxon>Bacillati</taxon>
        <taxon>Bacillota</taxon>
        <taxon>Clostridia</taxon>
        <taxon>Thermoanaerobacterales</taxon>
        <taxon>Thermoanaerobacteraceae</taxon>
        <taxon>Thermacetogenium</taxon>
    </lineage>
</organism>
<evidence type="ECO:0000313" key="14">
    <source>
        <dbReference type="EMBL" id="AFV11377.1"/>
    </source>
</evidence>
<evidence type="ECO:0000256" key="6">
    <source>
        <dbReference type="ARBA" id="ARBA00022801"/>
    </source>
</evidence>
<feature type="transmembrane region" description="Helical" evidence="12">
    <location>
        <begin position="12"/>
        <end position="38"/>
    </location>
</feature>
<dbReference type="SUPFAM" id="SSF140990">
    <property type="entry name" value="FtsH protease domain-like"/>
    <property type="match status" value="1"/>
</dbReference>
<keyword evidence="14" id="KW-0132">Cell division</keyword>
<dbReference type="RefSeq" id="WP_015050258.1">
    <property type="nucleotide sequence ID" value="NC_018870.1"/>
</dbReference>
<dbReference type="InterPro" id="IPR037219">
    <property type="entry name" value="Peptidase_M41-like"/>
</dbReference>
<dbReference type="InterPro" id="IPR000642">
    <property type="entry name" value="Peptidase_M41"/>
</dbReference>
<evidence type="ECO:0000256" key="5">
    <source>
        <dbReference type="ARBA" id="ARBA00022741"/>
    </source>
</evidence>
<keyword evidence="12" id="KW-0812">Transmembrane</keyword>
<keyword evidence="14" id="KW-0131">Cell cycle</keyword>
<dbReference type="KEGG" id="tpz:Tph_c11550"/>
<dbReference type="GO" id="GO:0004222">
    <property type="term" value="F:metalloendopeptidase activity"/>
    <property type="evidence" value="ECO:0007669"/>
    <property type="project" value="InterPro"/>
</dbReference>
<evidence type="ECO:0000256" key="10">
    <source>
        <dbReference type="ARBA" id="ARBA00023054"/>
    </source>
</evidence>
<dbReference type="PROSITE" id="PS00674">
    <property type="entry name" value="AAA"/>
    <property type="match status" value="1"/>
</dbReference>
<comment type="similarity">
    <text evidence="11">Belongs to the AAA ATPase family.</text>
</comment>
<dbReference type="InterPro" id="IPR027417">
    <property type="entry name" value="P-loop_NTPase"/>
</dbReference>
<sequence>MIKEVCLGASLAVLIFLVLLGYNVIPLLLMAGLGFLLYTVIDKRGLSSGTHFSECVQQVNFSFDDIGGQAPAKQELKEALDFVLHTNKVRELGIRPLKGILLTGPPGTGKTLLAKAAAAYTHSLFLATSGSEFIEVYAGVGAQRVRQLFRTAKERARRDKKDGAIIFIDEIDVLGSRRGSQTGHLEYDQTLNQLLVEMDGLKQDDQVRILVIGATNREDMLDPALLRPGRFDRIVRVDLPDKEARYHILQIYCRNKPLADDVSLEKIAQESFGFSGAHLESVANEAAILALRDNSPLIHHRHFKEAVDKVMMGEKIDRKPNEDERYRIAVHETGHALISELLRPRSVSHLTVTTRGRALGYMRQVPEDDIYLYTLESLEKQIQIYLAGAVAEKILLGSQSTGASNDFQQAVQVARQIINSGLSPLGVICEEIIPNERYHQVLQEIIKRQENIVDELLRAHIHSLKEIARVLMEHEYLSGDALREILEANRQGKDGVVH</sequence>